<gene>
    <name evidence="2" type="ORF">NKG59_04080</name>
</gene>
<organism evidence="2 3">
    <name type="scientific">Ralstonia chuxiongensis</name>
    <dbReference type="NCBI Taxonomy" id="2957504"/>
    <lineage>
        <taxon>Bacteria</taxon>
        <taxon>Pseudomonadati</taxon>
        <taxon>Pseudomonadota</taxon>
        <taxon>Betaproteobacteria</taxon>
        <taxon>Burkholderiales</taxon>
        <taxon>Burkholderiaceae</taxon>
        <taxon>Ralstonia</taxon>
    </lineage>
</organism>
<sequence>MNNKNLIFLDKLVQALKSMSPADLEKISDPGFEVQIRVVKRRAEVAPSKANLPLEELSMRLTKFDDRGAAMTYLRATVATKRDLEAVARHLEMAISKQDTIEALAERIVETTVGARLRSRAIQGNLKDDKTETEAFSDESNARARER</sequence>
<protein>
    <submittedName>
        <fullName evidence="2">Uncharacterized protein</fullName>
    </submittedName>
</protein>
<reference evidence="3" key="1">
    <citation type="journal article" date="2023" name="Front. Microbiol.">
        <title>Ralstonia chuxiongensis sp. nov., Ralstonia mojiangensis sp. nov., and Ralstonia soli sp. nov., isolated from tobacco fields, are three novel species in the family Burkholderiaceae.</title>
        <authorList>
            <person name="Lu C.H."/>
            <person name="Zhang Y.Y."/>
            <person name="Jiang N."/>
            <person name="Chen W."/>
            <person name="Shao X."/>
            <person name="Zhao Z.M."/>
            <person name="Lu W.L."/>
            <person name="Hu X."/>
            <person name="Xi Y.X."/>
            <person name="Zou S.Y."/>
            <person name="Wei Q.J."/>
            <person name="Lin Z.L."/>
            <person name="Gong L."/>
            <person name="Gai X.T."/>
            <person name="Zhang L.Q."/>
            <person name="Li J.Y."/>
            <person name="Jin Y."/>
            <person name="Xia Z.Y."/>
        </authorList>
    </citation>
    <scope>NUCLEOTIDE SEQUENCE [LARGE SCALE GENOMIC DNA]</scope>
    <source>
        <strain evidence="3">21YRMH01-3</strain>
    </source>
</reference>
<keyword evidence="3" id="KW-1185">Reference proteome</keyword>
<evidence type="ECO:0000256" key="1">
    <source>
        <dbReference type="SAM" id="MobiDB-lite"/>
    </source>
</evidence>
<evidence type="ECO:0000313" key="2">
    <source>
        <dbReference type="EMBL" id="MCP1171519.1"/>
    </source>
</evidence>
<feature type="region of interest" description="Disordered" evidence="1">
    <location>
        <begin position="124"/>
        <end position="147"/>
    </location>
</feature>
<dbReference type="RefSeq" id="WP_253535483.1">
    <property type="nucleotide sequence ID" value="NZ_JAMYWC010000001.1"/>
</dbReference>
<evidence type="ECO:0000313" key="3">
    <source>
        <dbReference type="Proteomes" id="UP001162793"/>
    </source>
</evidence>
<accession>A0AA41WRN0</accession>
<name>A0AA41WRN0_9RALS</name>
<comment type="caution">
    <text evidence="2">The sequence shown here is derived from an EMBL/GenBank/DDBJ whole genome shotgun (WGS) entry which is preliminary data.</text>
</comment>
<dbReference type="AlphaFoldDB" id="A0AA41WRN0"/>
<dbReference type="Proteomes" id="UP001162793">
    <property type="component" value="Unassembled WGS sequence"/>
</dbReference>
<proteinExistence type="predicted"/>
<dbReference type="EMBL" id="JAMYWC010000001">
    <property type="protein sequence ID" value="MCP1171519.1"/>
    <property type="molecule type" value="Genomic_DNA"/>
</dbReference>